<feature type="region of interest" description="Disordered" evidence="1">
    <location>
        <begin position="42"/>
        <end position="77"/>
    </location>
</feature>
<dbReference type="EMBL" id="JBIASD010000004">
    <property type="protein sequence ID" value="MFF3665471.1"/>
    <property type="molecule type" value="Genomic_DNA"/>
</dbReference>
<proteinExistence type="predicted"/>
<accession>A0ABW6SKH5</accession>
<dbReference type="Proteomes" id="UP001602013">
    <property type="component" value="Unassembled WGS sequence"/>
</dbReference>
<evidence type="ECO:0000313" key="3">
    <source>
        <dbReference type="Proteomes" id="UP001602013"/>
    </source>
</evidence>
<comment type="caution">
    <text evidence="2">The sequence shown here is derived from an EMBL/GenBank/DDBJ whole genome shotgun (WGS) entry which is preliminary data.</text>
</comment>
<keyword evidence="3" id="KW-1185">Reference proteome</keyword>
<sequence>MSEAVVRAEAPVLGLRVGEIARVEWTPYLASVVAGGRLTVVEPAAPDKPGKAGKTSTPDAPADGDDGERDEGGGEAG</sequence>
<protein>
    <submittedName>
        <fullName evidence="2">Uncharacterized protein</fullName>
    </submittedName>
</protein>
<evidence type="ECO:0000256" key="1">
    <source>
        <dbReference type="SAM" id="MobiDB-lite"/>
    </source>
</evidence>
<name>A0ABW6SKH5_9ACTN</name>
<dbReference type="RefSeq" id="WP_387409467.1">
    <property type="nucleotide sequence ID" value="NZ_JBIASD010000004.1"/>
</dbReference>
<gene>
    <name evidence="2" type="ORF">ACFYXI_07735</name>
</gene>
<reference evidence="2 3" key="1">
    <citation type="submission" date="2024-10" db="EMBL/GenBank/DDBJ databases">
        <title>The Natural Products Discovery Center: Release of the First 8490 Sequenced Strains for Exploring Actinobacteria Biosynthetic Diversity.</title>
        <authorList>
            <person name="Kalkreuter E."/>
            <person name="Kautsar S.A."/>
            <person name="Yang D."/>
            <person name="Bader C.D."/>
            <person name="Teijaro C.N."/>
            <person name="Fluegel L."/>
            <person name="Davis C.M."/>
            <person name="Simpson J.R."/>
            <person name="Lauterbach L."/>
            <person name="Steele A.D."/>
            <person name="Gui C."/>
            <person name="Meng S."/>
            <person name="Li G."/>
            <person name="Viehrig K."/>
            <person name="Ye F."/>
            <person name="Su P."/>
            <person name="Kiefer A.F."/>
            <person name="Nichols A."/>
            <person name="Cepeda A.J."/>
            <person name="Yan W."/>
            <person name="Fan B."/>
            <person name="Jiang Y."/>
            <person name="Adhikari A."/>
            <person name="Zheng C.-J."/>
            <person name="Schuster L."/>
            <person name="Cowan T.M."/>
            <person name="Smanski M.J."/>
            <person name="Chevrette M.G."/>
            <person name="De Carvalho L.P.S."/>
            <person name="Shen B."/>
        </authorList>
    </citation>
    <scope>NUCLEOTIDE SEQUENCE [LARGE SCALE GENOMIC DNA]</scope>
    <source>
        <strain evidence="2 3">NPDC002173</strain>
    </source>
</reference>
<evidence type="ECO:0000313" key="2">
    <source>
        <dbReference type="EMBL" id="MFF3665471.1"/>
    </source>
</evidence>
<organism evidence="2 3">
    <name type="scientific">Microtetraspora malaysiensis</name>
    <dbReference type="NCBI Taxonomy" id="161358"/>
    <lineage>
        <taxon>Bacteria</taxon>
        <taxon>Bacillati</taxon>
        <taxon>Actinomycetota</taxon>
        <taxon>Actinomycetes</taxon>
        <taxon>Streptosporangiales</taxon>
        <taxon>Streptosporangiaceae</taxon>
        <taxon>Microtetraspora</taxon>
    </lineage>
</organism>